<gene>
    <name evidence="1" type="ORF">AAF712_000932</name>
</gene>
<evidence type="ECO:0000313" key="2">
    <source>
        <dbReference type="Proteomes" id="UP001437256"/>
    </source>
</evidence>
<sequence length="141" mass="15332">MVEIKYGQSIDLTLEGSTPTWSDPYDGTDPTSIRVANKTVLAQNIVVGTVKDVASGFTSLVPTYMWRLGTNQTAEAKFRPVLNMYVNLDCEQNDLIALDMQSITPVWTGDLAALAPLASFAFSETSQRGYTVTPLAAPVRL</sequence>
<proteinExistence type="predicted"/>
<comment type="caution">
    <text evidence="1">The sequence shown here is derived from an EMBL/GenBank/DDBJ whole genome shotgun (WGS) entry which is preliminary data.</text>
</comment>
<evidence type="ECO:0000313" key="1">
    <source>
        <dbReference type="EMBL" id="KAL0072009.1"/>
    </source>
</evidence>
<keyword evidence="2" id="KW-1185">Reference proteome</keyword>
<accession>A0ABR3AGB0</accession>
<protein>
    <submittedName>
        <fullName evidence="1">Uncharacterized protein</fullName>
    </submittedName>
</protein>
<organism evidence="1 2">
    <name type="scientific">Marasmius tenuissimus</name>
    <dbReference type="NCBI Taxonomy" id="585030"/>
    <lineage>
        <taxon>Eukaryota</taxon>
        <taxon>Fungi</taxon>
        <taxon>Dikarya</taxon>
        <taxon>Basidiomycota</taxon>
        <taxon>Agaricomycotina</taxon>
        <taxon>Agaricomycetes</taxon>
        <taxon>Agaricomycetidae</taxon>
        <taxon>Agaricales</taxon>
        <taxon>Marasmiineae</taxon>
        <taxon>Marasmiaceae</taxon>
        <taxon>Marasmius</taxon>
    </lineage>
</organism>
<reference evidence="1 2" key="1">
    <citation type="submission" date="2024-05" db="EMBL/GenBank/DDBJ databases">
        <title>A draft genome resource for the thread blight pathogen Marasmius tenuissimus strain MS-2.</title>
        <authorList>
            <person name="Yulfo-Soto G.E."/>
            <person name="Baruah I.K."/>
            <person name="Amoako-Attah I."/>
            <person name="Bukari Y."/>
            <person name="Meinhardt L.W."/>
            <person name="Bailey B.A."/>
            <person name="Cohen S.P."/>
        </authorList>
    </citation>
    <scope>NUCLEOTIDE SEQUENCE [LARGE SCALE GENOMIC DNA]</scope>
    <source>
        <strain evidence="1 2">MS-2</strain>
    </source>
</reference>
<name>A0ABR3AGB0_9AGAR</name>
<dbReference type="EMBL" id="JBBXMP010000002">
    <property type="protein sequence ID" value="KAL0072009.1"/>
    <property type="molecule type" value="Genomic_DNA"/>
</dbReference>
<dbReference type="Proteomes" id="UP001437256">
    <property type="component" value="Unassembled WGS sequence"/>
</dbReference>